<dbReference type="PANTHER" id="PTHR31793:SF2">
    <property type="entry name" value="BLR1345 PROTEIN"/>
    <property type="match status" value="1"/>
</dbReference>
<dbReference type="EMBL" id="JBHRTR010000015">
    <property type="protein sequence ID" value="MFC3226674.1"/>
    <property type="molecule type" value="Genomic_DNA"/>
</dbReference>
<dbReference type="Gene3D" id="3.10.129.10">
    <property type="entry name" value="Hotdog Thioesterase"/>
    <property type="match status" value="2"/>
</dbReference>
<organism evidence="1 2">
    <name type="scientific">Marinibaculum pumilum</name>
    <dbReference type="NCBI Taxonomy" id="1766165"/>
    <lineage>
        <taxon>Bacteria</taxon>
        <taxon>Pseudomonadati</taxon>
        <taxon>Pseudomonadota</taxon>
        <taxon>Alphaproteobacteria</taxon>
        <taxon>Rhodospirillales</taxon>
        <taxon>Rhodospirillaceae</taxon>
        <taxon>Marinibaculum</taxon>
    </lineage>
</organism>
<protein>
    <submittedName>
        <fullName evidence="1">Thioesterase family protein</fullName>
    </submittedName>
</protein>
<name>A0ABV7KWL7_9PROT</name>
<proteinExistence type="predicted"/>
<dbReference type="InterPro" id="IPR050563">
    <property type="entry name" value="4-hydroxybenzoyl-CoA_TE"/>
</dbReference>
<dbReference type="RefSeq" id="WP_379898756.1">
    <property type="nucleotide sequence ID" value="NZ_JBHRTR010000015.1"/>
</dbReference>
<evidence type="ECO:0000313" key="1">
    <source>
        <dbReference type="EMBL" id="MFC3226674.1"/>
    </source>
</evidence>
<dbReference type="Proteomes" id="UP001595528">
    <property type="component" value="Unassembled WGS sequence"/>
</dbReference>
<dbReference type="PANTHER" id="PTHR31793">
    <property type="entry name" value="4-HYDROXYBENZOYL-COA THIOESTERASE FAMILY MEMBER"/>
    <property type="match status" value="1"/>
</dbReference>
<reference evidence="2" key="1">
    <citation type="journal article" date="2019" name="Int. J. Syst. Evol. Microbiol.">
        <title>The Global Catalogue of Microorganisms (GCM) 10K type strain sequencing project: providing services to taxonomists for standard genome sequencing and annotation.</title>
        <authorList>
            <consortium name="The Broad Institute Genomics Platform"/>
            <consortium name="The Broad Institute Genome Sequencing Center for Infectious Disease"/>
            <person name="Wu L."/>
            <person name="Ma J."/>
        </authorList>
    </citation>
    <scope>NUCLEOTIDE SEQUENCE [LARGE SCALE GENOMIC DNA]</scope>
    <source>
        <strain evidence="2">KCTC 42964</strain>
    </source>
</reference>
<dbReference type="InterPro" id="IPR029069">
    <property type="entry name" value="HotDog_dom_sf"/>
</dbReference>
<dbReference type="SUPFAM" id="SSF54637">
    <property type="entry name" value="Thioesterase/thiol ester dehydrase-isomerase"/>
    <property type="match status" value="2"/>
</dbReference>
<comment type="caution">
    <text evidence="1">The sequence shown here is derived from an EMBL/GenBank/DDBJ whole genome shotgun (WGS) entry which is preliminary data.</text>
</comment>
<accession>A0ABV7KWL7</accession>
<evidence type="ECO:0000313" key="2">
    <source>
        <dbReference type="Proteomes" id="UP001595528"/>
    </source>
</evidence>
<dbReference type="CDD" id="cd00586">
    <property type="entry name" value="4HBT"/>
    <property type="match status" value="1"/>
</dbReference>
<sequence length="322" mass="34705">MNGEAMAAEAAAEPVEASLTERYLGSVQTWECDTMGHMNVQFYCAKAWEAEQGLFADLGLGRRARGARGLTLRMTDQHIRFHKELRAGTPFRVASGIAAIAPDGLRIYHELQPVVGGGVATTLTNEIRLADRNDPNRSLALPDEVLRGAEAFRTAVPAHGRARGLDLGDARPAPRLDDPLVAKMVPMQRGAVMPHECDEAGLLRPQGVMGRFSDGIPALLGNMLGWDRSSDPDSGGAALEYRIVVRRPAMAGDVLCCFSGIVSISGKPYTWAHWMFDAESGEAVATAINVGVHMDLRSRRATPLPEPMRGAFEAHIVDGLSV</sequence>
<dbReference type="Pfam" id="PF13279">
    <property type="entry name" value="4HBT_2"/>
    <property type="match status" value="2"/>
</dbReference>
<gene>
    <name evidence="1" type="ORF">ACFOGJ_05490</name>
</gene>
<keyword evidence="2" id="KW-1185">Reference proteome</keyword>